<evidence type="ECO:0000259" key="6">
    <source>
        <dbReference type="PROSITE" id="PS50995"/>
    </source>
</evidence>
<dbReference type="InterPro" id="IPR036390">
    <property type="entry name" value="WH_DNA-bd_sf"/>
</dbReference>
<dbReference type="EMBL" id="JDYK01000005">
    <property type="protein sequence ID" value="EWS81798.1"/>
    <property type="molecule type" value="Genomic_DNA"/>
</dbReference>
<evidence type="ECO:0000256" key="1">
    <source>
        <dbReference type="ARBA" id="ARBA00004496"/>
    </source>
</evidence>
<dbReference type="InterPro" id="IPR011991">
    <property type="entry name" value="ArsR-like_HTH"/>
</dbReference>
<dbReference type="STRING" id="396014.BF93_14915"/>
<evidence type="ECO:0000256" key="5">
    <source>
        <dbReference type="ARBA" id="ARBA00023163"/>
    </source>
</evidence>
<keyword evidence="3" id="KW-0805">Transcription regulation</keyword>
<gene>
    <name evidence="7" type="ORF">BF93_14915</name>
</gene>
<keyword evidence="5" id="KW-0804">Transcription</keyword>
<keyword evidence="8" id="KW-1185">Reference proteome</keyword>
<dbReference type="PROSITE" id="PS50995">
    <property type="entry name" value="HTH_MARR_2"/>
    <property type="match status" value="1"/>
</dbReference>
<dbReference type="SUPFAM" id="SSF46785">
    <property type="entry name" value="Winged helix' DNA-binding domain"/>
    <property type="match status" value="1"/>
</dbReference>
<accession>Z9JUS2</accession>
<name>Z9JUS2_9MICO</name>
<dbReference type="InterPro" id="IPR039422">
    <property type="entry name" value="MarR/SlyA-like"/>
</dbReference>
<evidence type="ECO:0000256" key="4">
    <source>
        <dbReference type="ARBA" id="ARBA00023125"/>
    </source>
</evidence>
<comment type="subcellular location">
    <subcellularLocation>
        <location evidence="1">Cytoplasm</location>
    </subcellularLocation>
</comment>
<protein>
    <submittedName>
        <fullName evidence="7">MarR family transcriptional regulator</fullName>
    </submittedName>
</protein>
<dbReference type="Pfam" id="PF22381">
    <property type="entry name" value="Staph_reg_Sar_Rot"/>
    <property type="match status" value="1"/>
</dbReference>
<dbReference type="eggNOG" id="COG1846">
    <property type="taxonomic scope" value="Bacteria"/>
</dbReference>
<dbReference type="PANTHER" id="PTHR33164:SF5">
    <property type="entry name" value="ORGANIC HYDROPEROXIDE RESISTANCE TRANSCRIPTIONAL REGULATOR"/>
    <property type="match status" value="1"/>
</dbReference>
<dbReference type="AlphaFoldDB" id="Z9JUS2"/>
<dbReference type="PANTHER" id="PTHR33164">
    <property type="entry name" value="TRANSCRIPTIONAL REGULATOR, MARR FAMILY"/>
    <property type="match status" value="1"/>
</dbReference>
<dbReference type="Proteomes" id="UP000023067">
    <property type="component" value="Unassembled WGS sequence"/>
</dbReference>
<keyword evidence="2" id="KW-0963">Cytoplasm</keyword>
<dbReference type="HOGENOM" id="CLU_083287_3_0_11"/>
<keyword evidence="4" id="KW-0238">DNA-binding</keyword>
<dbReference type="RefSeq" id="WP_198025374.1">
    <property type="nucleotide sequence ID" value="NZ_KK069991.1"/>
</dbReference>
<proteinExistence type="predicted"/>
<dbReference type="GO" id="GO:0006950">
    <property type="term" value="P:response to stress"/>
    <property type="evidence" value="ECO:0007669"/>
    <property type="project" value="TreeGrafter"/>
</dbReference>
<dbReference type="CDD" id="cd00090">
    <property type="entry name" value="HTH_ARSR"/>
    <property type="match status" value="1"/>
</dbReference>
<dbReference type="PRINTS" id="PR00598">
    <property type="entry name" value="HTHMARR"/>
</dbReference>
<evidence type="ECO:0000256" key="3">
    <source>
        <dbReference type="ARBA" id="ARBA00023015"/>
    </source>
</evidence>
<dbReference type="SMART" id="SM00347">
    <property type="entry name" value="HTH_MARR"/>
    <property type="match status" value="1"/>
</dbReference>
<feature type="domain" description="HTH marR-type" evidence="6">
    <location>
        <begin position="5"/>
        <end position="136"/>
    </location>
</feature>
<comment type="caution">
    <text evidence="7">The sequence shown here is derived from an EMBL/GenBank/DDBJ whole genome shotgun (WGS) entry which is preliminary data.</text>
</comment>
<reference evidence="7 8" key="1">
    <citation type="submission" date="2014-02" db="EMBL/GenBank/DDBJ databases">
        <title>Genome sequence of Brachybacterium phenoliresistens strain W13A50.</title>
        <authorList>
            <person name="Wang X."/>
        </authorList>
    </citation>
    <scope>NUCLEOTIDE SEQUENCE [LARGE SCALE GENOMIC DNA]</scope>
    <source>
        <strain evidence="7 8">W13A50</strain>
    </source>
</reference>
<organism evidence="7 8">
    <name type="scientific">Brachybacterium phenoliresistens</name>
    <dbReference type="NCBI Taxonomy" id="396014"/>
    <lineage>
        <taxon>Bacteria</taxon>
        <taxon>Bacillati</taxon>
        <taxon>Actinomycetota</taxon>
        <taxon>Actinomycetes</taxon>
        <taxon>Micrococcales</taxon>
        <taxon>Dermabacteraceae</taxon>
        <taxon>Brachybacterium</taxon>
    </lineage>
</organism>
<dbReference type="PATRIC" id="fig|396014.3.peg.1329"/>
<evidence type="ECO:0000313" key="8">
    <source>
        <dbReference type="Proteomes" id="UP000023067"/>
    </source>
</evidence>
<dbReference type="GO" id="GO:0005737">
    <property type="term" value="C:cytoplasm"/>
    <property type="evidence" value="ECO:0007669"/>
    <property type="project" value="UniProtKB-SubCell"/>
</dbReference>
<sequence>MAVTDEMVCFSLYAASRATTQAYRELLEPFGLTYAQYLVLVVLWTEGERSVRELGEALQLDSGTLSPMLRRMEAAGLVERRRTGTDERVVTISPTARGTALQAELAHVPACVFAGTGLGSAEDARALIATLQELTRALRSAPRTAAAPEARTV</sequence>
<dbReference type="InterPro" id="IPR000835">
    <property type="entry name" value="HTH_MarR-typ"/>
</dbReference>
<evidence type="ECO:0000256" key="2">
    <source>
        <dbReference type="ARBA" id="ARBA00022490"/>
    </source>
</evidence>
<evidence type="ECO:0000313" key="7">
    <source>
        <dbReference type="EMBL" id="EWS81798.1"/>
    </source>
</evidence>
<dbReference type="InterPro" id="IPR036388">
    <property type="entry name" value="WH-like_DNA-bd_sf"/>
</dbReference>
<dbReference type="InterPro" id="IPR055166">
    <property type="entry name" value="Transc_reg_Sar_Rot_HTH"/>
</dbReference>
<dbReference type="Gene3D" id="1.10.10.10">
    <property type="entry name" value="Winged helix-like DNA-binding domain superfamily/Winged helix DNA-binding domain"/>
    <property type="match status" value="1"/>
</dbReference>
<dbReference type="GO" id="GO:0003700">
    <property type="term" value="F:DNA-binding transcription factor activity"/>
    <property type="evidence" value="ECO:0007669"/>
    <property type="project" value="InterPro"/>
</dbReference>